<accession>A0A430AYP2</accession>
<dbReference type="Gene3D" id="3.30.70.100">
    <property type="match status" value="1"/>
</dbReference>
<feature type="active site" evidence="5">
    <location>
        <position position="17"/>
    </location>
</feature>
<evidence type="ECO:0000259" key="7">
    <source>
        <dbReference type="PROSITE" id="PS51160"/>
    </source>
</evidence>
<dbReference type="PANTHER" id="PTHR47268:SF4">
    <property type="entry name" value="ACYLPHOSPHATASE"/>
    <property type="match status" value="1"/>
</dbReference>
<gene>
    <name evidence="8" type="ORF">CBF28_10070</name>
</gene>
<comment type="similarity">
    <text evidence="1 6">Belongs to the acylphosphatase family.</text>
</comment>
<dbReference type="GeneID" id="95580971"/>
<dbReference type="InterPro" id="IPR001792">
    <property type="entry name" value="Acylphosphatase-like_dom"/>
</dbReference>
<dbReference type="Proteomes" id="UP000288028">
    <property type="component" value="Unassembled WGS sequence"/>
</dbReference>
<feature type="active site" evidence="5">
    <location>
        <position position="35"/>
    </location>
</feature>
<evidence type="ECO:0000313" key="8">
    <source>
        <dbReference type="EMBL" id="RSU13200.1"/>
    </source>
</evidence>
<keyword evidence="5" id="KW-0378">Hydrolase</keyword>
<reference evidence="8 9" key="1">
    <citation type="submission" date="2017-05" db="EMBL/GenBank/DDBJ databases">
        <title>Vagococcus spp. assemblies.</title>
        <authorList>
            <person name="Gulvik C.A."/>
        </authorList>
    </citation>
    <scope>NUCLEOTIDE SEQUENCE [LARGE SCALE GENOMIC DNA]</scope>
    <source>
        <strain evidence="8 9">SS1714</strain>
    </source>
</reference>
<dbReference type="EMBL" id="NGKB01000009">
    <property type="protein sequence ID" value="RSU13200.1"/>
    <property type="molecule type" value="Genomic_DNA"/>
</dbReference>
<evidence type="ECO:0000313" key="9">
    <source>
        <dbReference type="Proteomes" id="UP000288028"/>
    </source>
</evidence>
<evidence type="ECO:0000256" key="3">
    <source>
        <dbReference type="ARBA" id="ARBA00015991"/>
    </source>
</evidence>
<evidence type="ECO:0000256" key="6">
    <source>
        <dbReference type="RuleBase" id="RU004168"/>
    </source>
</evidence>
<comment type="catalytic activity">
    <reaction evidence="4 5">
        <text>an acyl phosphate + H2O = a carboxylate + phosphate + H(+)</text>
        <dbReference type="Rhea" id="RHEA:14965"/>
        <dbReference type="ChEBI" id="CHEBI:15377"/>
        <dbReference type="ChEBI" id="CHEBI:15378"/>
        <dbReference type="ChEBI" id="CHEBI:29067"/>
        <dbReference type="ChEBI" id="CHEBI:43474"/>
        <dbReference type="ChEBI" id="CHEBI:59918"/>
        <dbReference type="EC" id="3.6.1.7"/>
    </reaction>
</comment>
<sequence>MKVTMTVSGRVQGVGFRYMTKIVADQLGVLGIVKNEANGDVYIEAMGSEAVVKQFIEEIKKSPAPFGYVDHLDLKETANFEDYHDFAVTY</sequence>
<dbReference type="InterPro" id="IPR020456">
    <property type="entry name" value="Acylphosphatase"/>
</dbReference>
<dbReference type="EC" id="3.6.1.7" evidence="2 5"/>
<dbReference type="PROSITE" id="PS00150">
    <property type="entry name" value="ACYLPHOSPHATASE_1"/>
    <property type="match status" value="1"/>
</dbReference>
<dbReference type="PROSITE" id="PS51160">
    <property type="entry name" value="ACYLPHOSPHATASE_3"/>
    <property type="match status" value="1"/>
</dbReference>
<dbReference type="InterPro" id="IPR017968">
    <property type="entry name" value="Acylphosphatase_CS"/>
</dbReference>
<dbReference type="AlphaFoldDB" id="A0A430AYP2"/>
<evidence type="ECO:0000256" key="4">
    <source>
        <dbReference type="ARBA" id="ARBA00047645"/>
    </source>
</evidence>
<evidence type="ECO:0000256" key="2">
    <source>
        <dbReference type="ARBA" id="ARBA00012150"/>
    </source>
</evidence>
<evidence type="ECO:0000256" key="1">
    <source>
        <dbReference type="ARBA" id="ARBA00005614"/>
    </source>
</evidence>
<keyword evidence="9" id="KW-1185">Reference proteome</keyword>
<comment type="caution">
    <text evidence="8">The sequence shown here is derived from an EMBL/GenBank/DDBJ whole genome shotgun (WGS) entry which is preliminary data.</text>
</comment>
<organism evidence="8 9">
    <name type="scientific">Vagococcus carniphilus</name>
    <dbReference type="NCBI Taxonomy" id="218144"/>
    <lineage>
        <taxon>Bacteria</taxon>
        <taxon>Bacillati</taxon>
        <taxon>Bacillota</taxon>
        <taxon>Bacilli</taxon>
        <taxon>Lactobacillales</taxon>
        <taxon>Enterococcaceae</taxon>
        <taxon>Vagococcus</taxon>
    </lineage>
</organism>
<protein>
    <recommendedName>
        <fullName evidence="3 5">acylphosphatase</fullName>
        <ecNumber evidence="2 5">3.6.1.7</ecNumber>
    </recommendedName>
</protein>
<name>A0A430AYP2_9ENTE</name>
<dbReference type="GO" id="GO:0003998">
    <property type="term" value="F:acylphosphatase activity"/>
    <property type="evidence" value="ECO:0007669"/>
    <property type="project" value="UniProtKB-EC"/>
</dbReference>
<proteinExistence type="inferred from homology"/>
<evidence type="ECO:0000256" key="5">
    <source>
        <dbReference type="PROSITE-ProRule" id="PRU00520"/>
    </source>
</evidence>
<dbReference type="InterPro" id="IPR036046">
    <property type="entry name" value="Acylphosphatase-like_dom_sf"/>
</dbReference>
<dbReference type="RefSeq" id="WP_126794852.1">
    <property type="nucleotide sequence ID" value="NZ_CP060720.1"/>
</dbReference>
<dbReference type="SUPFAM" id="SSF54975">
    <property type="entry name" value="Acylphosphatase/BLUF domain-like"/>
    <property type="match status" value="1"/>
</dbReference>
<dbReference type="OrthoDB" id="9808093at2"/>
<dbReference type="Pfam" id="PF00708">
    <property type="entry name" value="Acylphosphatase"/>
    <property type="match status" value="1"/>
</dbReference>
<dbReference type="PANTHER" id="PTHR47268">
    <property type="entry name" value="ACYLPHOSPHATASE"/>
    <property type="match status" value="1"/>
</dbReference>
<feature type="domain" description="Acylphosphatase-like" evidence="7">
    <location>
        <begin position="2"/>
        <end position="90"/>
    </location>
</feature>